<accession>A0A7S2DUE3</accession>
<proteinExistence type="predicted"/>
<feature type="transmembrane region" description="Helical" evidence="1">
    <location>
        <begin position="77"/>
        <end position="97"/>
    </location>
</feature>
<keyword evidence="1" id="KW-1133">Transmembrane helix</keyword>
<sequence>MSLLRRAAQAGSRALAARGVSTAVVTASQETMSQKCWRWLDITGFLTKWHSRRAWILDLDPPSRAASVMMTEYERKLLLWLTWMNIFFFPISLWYWYGQFTHLSSKPPIPLMPEYQYMNGRKRDFSFHGGRWNDCKECRWLELECKKMCFDRIREQGREVMGYRRPRSQTIGFH</sequence>
<name>A0A7S2DUE3_9DINO</name>
<evidence type="ECO:0000313" key="2">
    <source>
        <dbReference type="EMBL" id="CAD9464410.1"/>
    </source>
</evidence>
<reference evidence="2" key="1">
    <citation type="submission" date="2021-01" db="EMBL/GenBank/DDBJ databases">
        <authorList>
            <person name="Corre E."/>
            <person name="Pelletier E."/>
            <person name="Niang G."/>
            <person name="Scheremetjew M."/>
            <person name="Finn R."/>
            <person name="Kale V."/>
            <person name="Holt S."/>
            <person name="Cochrane G."/>
            <person name="Meng A."/>
            <person name="Brown T."/>
            <person name="Cohen L."/>
        </authorList>
    </citation>
    <scope>NUCLEOTIDE SEQUENCE</scope>
    <source>
        <strain evidence="2">CCMP2222</strain>
    </source>
</reference>
<organism evidence="2">
    <name type="scientific">Alexandrium andersonii</name>
    <dbReference type="NCBI Taxonomy" id="327968"/>
    <lineage>
        <taxon>Eukaryota</taxon>
        <taxon>Sar</taxon>
        <taxon>Alveolata</taxon>
        <taxon>Dinophyceae</taxon>
        <taxon>Gonyaulacales</taxon>
        <taxon>Pyrocystaceae</taxon>
        <taxon>Alexandrium</taxon>
    </lineage>
</organism>
<dbReference type="EMBL" id="HBGQ01060190">
    <property type="protein sequence ID" value="CAD9464410.1"/>
    <property type="molecule type" value="Transcribed_RNA"/>
</dbReference>
<keyword evidence="1" id="KW-0812">Transmembrane</keyword>
<gene>
    <name evidence="2" type="ORF">AAND1436_LOCUS29016</name>
</gene>
<protein>
    <submittedName>
        <fullName evidence="2">Uncharacterized protein</fullName>
    </submittedName>
</protein>
<dbReference type="AlphaFoldDB" id="A0A7S2DUE3"/>
<evidence type="ECO:0000256" key="1">
    <source>
        <dbReference type="SAM" id="Phobius"/>
    </source>
</evidence>
<keyword evidence="1" id="KW-0472">Membrane</keyword>